<reference evidence="1 2" key="1">
    <citation type="submission" date="2021-04" db="EMBL/GenBank/DDBJ databases">
        <title>Draft genome sequence of Paenibacillus cisolokensis, LC2-13A.</title>
        <authorList>
            <person name="Uke A."/>
            <person name="Chhe C."/>
            <person name="Baramee S."/>
            <person name="Kosugi A."/>
        </authorList>
    </citation>
    <scope>NUCLEOTIDE SEQUENCE [LARGE SCALE GENOMIC DNA]</scope>
    <source>
        <strain evidence="1 2">LC2-13A</strain>
    </source>
</reference>
<dbReference type="Proteomes" id="UP000680304">
    <property type="component" value="Unassembled WGS sequence"/>
</dbReference>
<organism evidence="1 2">
    <name type="scientific">Paenibacillus cisolokensis</name>
    <dbReference type="NCBI Taxonomy" id="1658519"/>
    <lineage>
        <taxon>Bacteria</taxon>
        <taxon>Bacillati</taxon>
        <taxon>Bacillota</taxon>
        <taxon>Bacilli</taxon>
        <taxon>Bacillales</taxon>
        <taxon>Paenibacillaceae</taxon>
        <taxon>Paenibacillus</taxon>
    </lineage>
</organism>
<sequence length="80" mass="9626">MDEWPPKITYTSDDLVGYKKYSSEKYRDLQIRILGLASKYFNQRAEWNLPRTYKKLEALISNEKSRMQMLASWDSIVEMR</sequence>
<dbReference type="EMBL" id="BOVJ01000133">
    <property type="protein sequence ID" value="GIQ65431.1"/>
    <property type="molecule type" value="Genomic_DNA"/>
</dbReference>
<gene>
    <name evidence="1" type="ORF">PACILC2_39990</name>
</gene>
<protein>
    <submittedName>
        <fullName evidence="1">Uncharacterized protein</fullName>
    </submittedName>
</protein>
<evidence type="ECO:0000313" key="1">
    <source>
        <dbReference type="EMBL" id="GIQ65431.1"/>
    </source>
</evidence>
<name>A0ABQ4NC25_9BACL</name>
<keyword evidence="2" id="KW-1185">Reference proteome</keyword>
<comment type="caution">
    <text evidence="1">The sequence shown here is derived from an EMBL/GenBank/DDBJ whole genome shotgun (WGS) entry which is preliminary data.</text>
</comment>
<evidence type="ECO:0000313" key="2">
    <source>
        <dbReference type="Proteomes" id="UP000680304"/>
    </source>
</evidence>
<proteinExistence type="predicted"/>
<accession>A0ABQ4NC25</accession>